<dbReference type="Proteomes" id="UP001623348">
    <property type="component" value="Unassembled WGS sequence"/>
</dbReference>
<keyword evidence="2" id="KW-1185">Reference proteome</keyword>
<reference evidence="1 2" key="1">
    <citation type="submission" date="2024-06" db="EMBL/GenBank/DDBJ databases">
        <title>The draft genome of Grus japonensis, version 3.</title>
        <authorList>
            <person name="Nabeshima K."/>
            <person name="Suzuki S."/>
            <person name="Onuma M."/>
        </authorList>
    </citation>
    <scope>NUCLEOTIDE SEQUENCE [LARGE SCALE GENOMIC DNA]</scope>
    <source>
        <strain evidence="1 2">451A</strain>
    </source>
</reference>
<dbReference type="AlphaFoldDB" id="A0ABC9X116"/>
<protein>
    <submittedName>
        <fullName evidence="1">Mitochondrial enolase superfamily member 1</fullName>
    </submittedName>
</protein>
<proteinExistence type="predicted"/>
<comment type="caution">
    <text evidence="1">The sequence shown here is derived from an EMBL/GenBank/DDBJ whole genome shotgun (WGS) entry which is preliminary data.</text>
</comment>
<gene>
    <name evidence="1" type="ORF">GRJ2_001604600</name>
</gene>
<evidence type="ECO:0000313" key="1">
    <source>
        <dbReference type="EMBL" id="GAB0191393.1"/>
    </source>
</evidence>
<name>A0ABC9X116_GRUJA</name>
<dbReference type="EMBL" id="BAAFJT010000006">
    <property type="protein sequence ID" value="GAB0191393.1"/>
    <property type="molecule type" value="Genomic_DNA"/>
</dbReference>
<dbReference type="PANTHER" id="PTHR33332">
    <property type="entry name" value="REVERSE TRANSCRIPTASE DOMAIN-CONTAINING PROTEIN"/>
    <property type="match status" value="1"/>
</dbReference>
<evidence type="ECO:0000313" key="2">
    <source>
        <dbReference type="Proteomes" id="UP001623348"/>
    </source>
</evidence>
<sequence>MVTKDEEKAEEVLNAFFASVCNSQTSCPQAFQPPELEDRDGEQNKPPMIQEEAVNDLLHHLDTHKSMGLDGIHQRVLRELAEELAKPLSIICQQSWLTGEVPVDWSLANVMPIYKKGWKEDLGNYRPVSLTLAPGKVMEQFILSTRQVQDKQGIRPSQHEFMKGRSCLTNLISFYDQVTCLVDEGKAVDVIYLDFSKALGTVSHSILPEKLAHGLDRYTLRWVKSGWMAEPRELW</sequence>
<organism evidence="1 2">
    <name type="scientific">Grus japonensis</name>
    <name type="common">Japanese crane</name>
    <name type="synonym">Red-crowned crane</name>
    <dbReference type="NCBI Taxonomy" id="30415"/>
    <lineage>
        <taxon>Eukaryota</taxon>
        <taxon>Metazoa</taxon>
        <taxon>Chordata</taxon>
        <taxon>Craniata</taxon>
        <taxon>Vertebrata</taxon>
        <taxon>Euteleostomi</taxon>
        <taxon>Archelosauria</taxon>
        <taxon>Archosauria</taxon>
        <taxon>Dinosauria</taxon>
        <taxon>Saurischia</taxon>
        <taxon>Theropoda</taxon>
        <taxon>Coelurosauria</taxon>
        <taxon>Aves</taxon>
        <taxon>Neognathae</taxon>
        <taxon>Neoaves</taxon>
        <taxon>Gruiformes</taxon>
        <taxon>Gruidae</taxon>
        <taxon>Grus</taxon>
    </lineage>
</organism>
<accession>A0ABC9X116</accession>